<name>A0A3D9XIE4_PARVE</name>
<sequence>MALDETGLLVKLEANIAKWEKDFNRAITQQQRASQRMEKLARQNANKIASEYEGIGGRIGKAFNGIPASLKGIGGAFLGGVAGGIAVGGLDQISQSIASTTKEVANLRNEAERAGVSTTVFQEWKFVADQNRISIDALTDGIKELHIRAGEFFLDGTGAGAEAFKKLGYSAETLKEKLKDPSAALTEILGKLKNFDQAGQSFLLEEIFGGSGGEQFSALIGQSEEALNATIARAHETGAVLDAELIDKAAEIDRRFSELTARVESFGKRAVIAIADAAVELTDFRDRLDGIFDNEAEGRAILGNELYDTLSRDRDAVDAQAEALRNLDAQYMRLAEEATSAGMAMRGAIGQLDAWGYGEAADQLRSLSAELDAAQQGFRDGTMSGDDFAAKLAEIDTGAQDAFSSLSDVDRAQFSGVMSQLSRLGGVIASVTAQASALVGELAKAAQIDPGTKQLESLRQQHAAQQASMDSLDAMREANERFNASEAARNALTSEGVKLEREKEAVRKRAAEAGATLTDAQITSAAQAALDGDAARSAADAAARSSGGSKGGSGGSGGGAAKLDEFAREAQAIRDRTRELEFESAALIAGAAAGKSYGDAVAFASEKAKLLFAAQQAGKQITPALTAEVDQLAQAYVTAGQNADQAAEKLRQIEDAGQKGAEALSEMFTGILTGIMSAREALAGLLRKIAEAQFNRVFMNMFGQGGMFAGVGQAVGGWLGYSDGGFTGHGGKYEPAGVVHKGEFVFSKETVQRIGAGNLERLHQNARRGYASGGLVSAAGKVAKAVSDSPSGSARASVPVINVTGGAITVNASGGTPEANADLARQVARESEASLRGLVQQELVRQMRPGGLLR</sequence>
<accession>A0A3D9XIE4</accession>
<feature type="region of interest" description="Disordered" evidence="2">
    <location>
        <begin position="541"/>
        <end position="561"/>
    </location>
</feature>
<organism evidence="3 4">
    <name type="scientific">Paracoccus versutus</name>
    <name type="common">Thiobacillus versutus</name>
    <dbReference type="NCBI Taxonomy" id="34007"/>
    <lineage>
        <taxon>Bacteria</taxon>
        <taxon>Pseudomonadati</taxon>
        <taxon>Pseudomonadota</taxon>
        <taxon>Alphaproteobacteria</taxon>
        <taxon>Rhodobacterales</taxon>
        <taxon>Paracoccaceae</taxon>
        <taxon>Paracoccus</taxon>
    </lineage>
</organism>
<keyword evidence="1" id="KW-0175">Coiled coil</keyword>
<dbReference type="RefSeq" id="WP_116222228.1">
    <property type="nucleotide sequence ID" value="NZ_CP038197.1"/>
</dbReference>
<evidence type="ECO:0000313" key="3">
    <source>
        <dbReference type="EMBL" id="REF70257.1"/>
    </source>
</evidence>
<dbReference type="Proteomes" id="UP000256941">
    <property type="component" value="Unassembled WGS sequence"/>
</dbReference>
<feature type="compositionally biased region" description="Gly residues" evidence="2">
    <location>
        <begin position="548"/>
        <end position="560"/>
    </location>
</feature>
<feature type="coiled-coil region" evidence="1">
    <location>
        <begin position="455"/>
        <end position="509"/>
    </location>
</feature>
<comment type="caution">
    <text evidence="3">The sequence shown here is derived from an EMBL/GenBank/DDBJ whole genome shotgun (WGS) entry which is preliminary data.</text>
</comment>
<protein>
    <submittedName>
        <fullName evidence="3">Lambda family phage tail tape measure protein</fullName>
    </submittedName>
</protein>
<proteinExistence type="predicted"/>
<evidence type="ECO:0000313" key="4">
    <source>
        <dbReference type="Proteomes" id="UP000256941"/>
    </source>
</evidence>
<dbReference type="AlphaFoldDB" id="A0A3D9XIE4"/>
<evidence type="ECO:0000256" key="2">
    <source>
        <dbReference type="SAM" id="MobiDB-lite"/>
    </source>
</evidence>
<reference evidence="3 4" key="1">
    <citation type="submission" date="2018-08" db="EMBL/GenBank/DDBJ databases">
        <title>Genomic Encyclopedia of Archaeal and Bacterial Type Strains, Phase II (KMG-II): from individual species to whole genera.</title>
        <authorList>
            <person name="Goeker M."/>
        </authorList>
    </citation>
    <scope>NUCLEOTIDE SEQUENCE [LARGE SCALE GENOMIC DNA]</scope>
    <source>
        <strain evidence="3 4">DSM 17099</strain>
    </source>
</reference>
<evidence type="ECO:0000256" key="1">
    <source>
        <dbReference type="SAM" id="Coils"/>
    </source>
</evidence>
<dbReference type="EMBL" id="QTUJ01000002">
    <property type="protein sequence ID" value="REF70257.1"/>
    <property type="molecule type" value="Genomic_DNA"/>
</dbReference>
<gene>
    <name evidence="3" type="ORF">BDD41_2983</name>
</gene>